<evidence type="ECO:0000313" key="8">
    <source>
        <dbReference type="WBParaSite" id="sdigi.contig397.g8019.t1"/>
    </source>
</evidence>
<keyword evidence="7" id="KW-1185">Reference proteome</keyword>
<keyword evidence="4" id="KW-0732">Signal</keyword>
<organism evidence="7 8">
    <name type="scientific">Setaria digitata</name>
    <dbReference type="NCBI Taxonomy" id="48799"/>
    <lineage>
        <taxon>Eukaryota</taxon>
        <taxon>Metazoa</taxon>
        <taxon>Ecdysozoa</taxon>
        <taxon>Nematoda</taxon>
        <taxon>Chromadorea</taxon>
        <taxon>Rhabditida</taxon>
        <taxon>Spirurina</taxon>
        <taxon>Spiruromorpha</taxon>
        <taxon>Filarioidea</taxon>
        <taxon>Setariidae</taxon>
        <taxon>Setaria</taxon>
    </lineage>
</organism>
<keyword evidence="3" id="KW-0964">Secreted</keyword>
<comment type="subcellular location">
    <subcellularLocation>
        <location evidence="1">Secreted</location>
    </subcellularLocation>
</comment>
<dbReference type="CDD" id="cd00225">
    <property type="entry name" value="API3"/>
    <property type="match status" value="1"/>
</dbReference>
<dbReference type="GO" id="GO:0005576">
    <property type="term" value="C:extracellular region"/>
    <property type="evidence" value="ECO:0007669"/>
    <property type="project" value="UniProtKB-SubCell"/>
</dbReference>
<evidence type="ECO:0000256" key="2">
    <source>
        <dbReference type="ARBA" id="ARBA00008019"/>
    </source>
</evidence>
<dbReference type="PANTHER" id="PTHR37969:SF1">
    <property type="entry name" value="PROTEIN CBG13105"/>
    <property type="match status" value="1"/>
</dbReference>
<proteinExistence type="inferred from homology"/>
<name>A0A915PZH5_9BILA</name>
<feature type="domain" description="Pepsin inhibitor-3-like repeated" evidence="6">
    <location>
        <begin position="19"/>
        <end position="88"/>
    </location>
</feature>
<dbReference type="InterPro" id="IPR038412">
    <property type="entry name" value="Pepsin-I3_sf"/>
</dbReference>
<evidence type="ECO:0000259" key="6">
    <source>
        <dbReference type="Pfam" id="PF06394"/>
    </source>
</evidence>
<dbReference type="InterPro" id="IPR010480">
    <property type="entry name" value="Pepsin-I3"/>
</dbReference>
<evidence type="ECO:0000313" key="7">
    <source>
        <dbReference type="Proteomes" id="UP000887581"/>
    </source>
</evidence>
<dbReference type="SUPFAM" id="SSF55149">
    <property type="entry name" value="Pepsin inhibitor-3"/>
    <property type="match status" value="1"/>
</dbReference>
<evidence type="ECO:0000256" key="5">
    <source>
        <dbReference type="ARBA" id="ARBA00023157"/>
    </source>
</evidence>
<reference evidence="8" key="1">
    <citation type="submission" date="2022-11" db="UniProtKB">
        <authorList>
            <consortium name="WormBaseParasite"/>
        </authorList>
    </citation>
    <scope>IDENTIFICATION</scope>
</reference>
<dbReference type="Proteomes" id="UP000887581">
    <property type="component" value="Unplaced"/>
</dbReference>
<evidence type="ECO:0000256" key="3">
    <source>
        <dbReference type="ARBA" id="ARBA00022525"/>
    </source>
</evidence>
<keyword evidence="5" id="KW-1015">Disulfide bond</keyword>
<dbReference type="Gene3D" id="3.30.1120.50">
    <property type="entry name" value="Pepsin inhibitor-3"/>
    <property type="match status" value="2"/>
</dbReference>
<evidence type="ECO:0000256" key="1">
    <source>
        <dbReference type="ARBA" id="ARBA00004613"/>
    </source>
</evidence>
<dbReference type="Pfam" id="PF06394">
    <property type="entry name" value="Pepsin-I3"/>
    <property type="match status" value="2"/>
</dbReference>
<feature type="domain" description="Pepsin inhibitor-3-like repeated" evidence="6">
    <location>
        <begin position="111"/>
        <end position="184"/>
    </location>
</feature>
<dbReference type="PANTHER" id="PTHR37969">
    <property type="entry name" value="PROTEIN CBG07421-RELATED"/>
    <property type="match status" value="1"/>
</dbReference>
<comment type="similarity">
    <text evidence="2">Belongs to the protease inhibitor I33 family.</text>
</comment>
<evidence type="ECO:0000256" key="4">
    <source>
        <dbReference type="ARBA" id="ARBA00022729"/>
    </source>
</evidence>
<sequence>MLLIISANLYLVEGGVVKRYNKRFAGFTVAGIGGNAGCVVTDNKLFVNGFLLRELTDPEQKELAKYVNESKKYKEEVKASLEEKRKAWQLARHSEKGSKIFSSLTEKALPKPPMKPSFCSASNTTQYYFDGCMVQNNKVYVGRNYVRDLTPSETEQLKKFDEQMTAYQKYLSSSIQQQVDSLFGDKTSLWSLFSETRRETATQTAETAAAPPTTLATPIEAPETPSFCIAIY</sequence>
<accession>A0A915PZH5</accession>
<protein>
    <submittedName>
        <fullName evidence="8">Pepsin inhibitor-3-like repeated domain-containing protein</fullName>
    </submittedName>
</protein>
<dbReference type="InterPro" id="IPR051901">
    <property type="entry name" value="Protease_Inhibitor_I33"/>
</dbReference>
<dbReference type="AlphaFoldDB" id="A0A915PZH5"/>
<dbReference type="WBParaSite" id="sdigi.contig397.g8019.t1">
    <property type="protein sequence ID" value="sdigi.contig397.g8019.t1"/>
    <property type="gene ID" value="sdigi.contig397.g8019"/>
</dbReference>